<evidence type="ECO:0000256" key="3">
    <source>
        <dbReference type="ARBA" id="ARBA00023315"/>
    </source>
</evidence>
<gene>
    <name evidence="4" type="ORF">Ddye_003522</name>
</gene>
<name>A0AAE0CW30_9ROSI</name>
<dbReference type="InterPro" id="IPR023213">
    <property type="entry name" value="CAT-like_dom_sf"/>
</dbReference>
<dbReference type="Proteomes" id="UP001280121">
    <property type="component" value="Unassembled WGS sequence"/>
</dbReference>
<evidence type="ECO:0000256" key="2">
    <source>
        <dbReference type="ARBA" id="ARBA00022679"/>
    </source>
</evidence>
<evidence type="ECO:0000313" key="4">
    <source>
        <dbReference type="EMBL" id="KAK2664948.1"/>
    </source>
</evidence>
<dbReference type="PANTHER" id="PTHR31623">
    <property type="entry name" value="F21J9.9"/>
    <property type="match status" value="1"/>
</dbReference>
<organism evidence="4 5">
    <name type="scientific">Dipteronia dyeriana</name>
    <dbReference type="NCBI Taxonomy" id="168575"/>
    <lineage>
        <taxon>Eukaryota</taxon>
        <taxon>Viridiplantae</taxon>
        <taxon>Streptophyta</taxon>
        <taxon>Embryophyta</taxon>
        <taxon>Tracheophyta</taxon>
        <taxon>Spermatophyta</taxon>
        <taxon>Magnoliopsida</taxon>
        <taxon>eudicotyledons</taxon>
        <taxon>Gunneridae</taxon>
        <taxon>Pentapetalae</taxon>
        <taxon>rosids</taxon>
        <taxon>malvids</taxon>
        <taxon>Sapindales</taxon>
        <taxon>Sapindaceae</taxon>
        <taxon>Hippocastanoideae</taxon>
        <taxon>Acereae</taxon>
        <taxon>Dipteronia</taxon>
    </lineage>
</organism>
<dbReference type="Pfam" id="PF02458">
    <property type="entry name" value="Transferase"/>
    <property type="match status" value="1"/>
</dbReference>
<keyword evidence="5" id="KW-1185">Reference proteome</keyword>
<evidence type="ECO:0000313" key="5">
    <source>
        <dbReference type="Proteomes" id="UP001280121"/>
    </source>
</evidence>
<comment type="similarity">
    <text evidence="1">Belongs to the plant acyltransferase family.</text>
</comment>
<protein>
    <submittedName>
        <fullName evidence="4">Uncharacterized protein</fullName>
    </submittedName>
</protein>
<sequence length="102" mass="12295">MEMEVQIISKKLIKPSVPTLFHLHNMSISFMDQLLPPLYTPLIFYYPDHTVKSFQRQNQLEKSLSEILTLFYPLAGRYIKENLSERRDSKEQCKCEWYMIRH</sequence>
<dbReference type="AlphaFoldDB" id="A0AAE0CW30"/>
<proteinExistence type="inferred from homology"/>
<evidence type="ECO:0000256" key="1">
    <source>
        <dbReference type="ARBA" id="ARBA00009861"/>
    </source>
</evidence>
<dbReference type="Gene3D" id="3.30.559.10">
    <property type="entry name" value="Chloramphenicol acetyltransferase-like domain"/>
    <property type="match status" value="1"/>
</dbReference>
<dbReference type="EMBL" id="JANJYI010000001">
    <property type="protein sequence ID" value="KAK2664948.1"/>
    <property type="molecule type" value="Genomic_DNA"/>
</dbReference>
<dbReference type="GO" id="GO:0016746">
    <property type="term" value="F:acyltransferase activity"/>
    <property type="evidence" value="ECO:0007669"/>
    <property type="project" value="UniProtKB-KW"/>
</dbReference>
<keyword evidence="2" id="KW-0808">Transferase</keyword>
<dbReference type="PANTHER" id="PTHR31623:SF83">
    <property type="entry name" value="ACETYL-COA-BENZYLALCOHOL ACETYLTRANSFERASE-LIKE"/>
    <property type="match status" value="1"/>
</dbReference>
<comment type="caution">
    <text evidence="4">The sequence shown here is derived from an EMBL/GenBank/DDBJ whole genome shotgun (WGS) entry which is preliminary data.</text>
</comment>
<accession>A0AAE0CW30</accession>
<reference evidence="4" key="1">
    <citation type="journal article" date="2023" name="Plant J.">
        <title>Genome sequences and population genomics provide insights into the demographic history, inbreeding, and mutation load of two 'living fossil' tree species of Dipteronia.</title>
        <authorList>
            <person name="Feng Y."/>
            <person name="Comes H.P."/>
            <person name="Chen J."/>
            <person name="Zhu S."/>
            <person name="Lu R."/>
            <person name="Zhang X."/>
            <person name="Li P."/>
            <person name="Qiu J."/>
            <person name="Olsen K.M."/>
            <person name="Qiu Y."/>
        </authorList>
    </citation>
    <scope>NUCLEOTIDE SEQUENCE</scope>
    <source>
        <strain evidence="4">KIB01</strain>
    </source>
</reference>
<keyword evidence="3" id="KW-0012">Acyltransferase</keyword>